<evidence type="ECO:0000313" key="2">
    <source>
        <dbReference type="EMBL" id="OIR12068.1"/>
    </source>
</evidence>
<name>A0A1J5TE76_9ZZZZ</name>
<feature type="domain" description="DUF5977" evidence="1">
    <location>
        <begin position="1107"/>
        <end position="1167"/>
    </location>
</feature>
<organism evidence="2">
    <name type="scientific">mine drainage metagenome</name>
    <dbReference type="NCBI Taxonomy" id="410659"/>
    <lineage>
        <taxon>unclassified sequences</taxon>
        <taxon>metagenomes</taxon>
        <taxon>ecological metagenomes</taxon>
    </lineage>
</organism>
<proteinExistence type="predicted"/>
<sequence length="1296" mass="141923">MNQKKIIGLLLLFMIIIEQSIGQSSPTDYSYANDKLNFKASRVIPPSPDAAALGQYGNVQVSLFTGTPKIGVPLYEIGGKNVNLSIDMSYNASGFKPQDIASWVGLGWTLNAGGVITRSVMGNPDNSSNYFYANNAYANTSRLTNLYSTYNYIDSIQKGYNETQPDVYYFNFGSYSGKFFVTPDLQIIKKEKNNLNISAQGINYIDASSSSFTIVDEKGNTYLFAAAEMSFMQLDDGLASNQSIILSYNYPSSWYLSSITSADGNERMVFNYSSVASGQTMMNNYLQNNSVTYDHNTRVTSNFTYETFVSNNIFPPPTVTITGKKYLQSVVFYKGPQAYTTVNFETVTNQRQDLDHTQFPGEQLLQDIKIYNQSGIIKQYNFSYSYFNNSTYPTNYYNKRLRLDNIQEIAVDGVTANKPPYTFSYNNNPIPTYTLAGLDHWGFYNNTDNISTLVPNYSIPGDITQYGSGANREPDINGSSTAILQQITYPTGGYTTFQYELHQGIDSHDGVTLHNVGGLRVKSITDYSFTSKQATTKSYSYLTNSGTSSGLTTMPNYASFSSSHHYADGTSPDYDIYYMTLSANSVFGLGTIQGSHIGYAQVTETQTDPATNNSLGKTVYRYNILAPNQNDDNISNGELIEQTVYDINNKVLSDLQNTYKDTVVNANAVVIKVQTLNKQDNLTTLCLPSNGGPCIWYNPATVGFAYPNTSCSLTKIFNTKYNYYGYSMLGQSKNLVQQTETKYDQLTSAYTTVTKKFTYGNPNHTYPTLIEQTASNNDEIATSIKYAGDYNTAGATDNNSLGIAFLQSKNIIGADIETVQYRQNLDGSNKRYIGGKINFYAPNYPYLQSMYHLEMSQPLLTVQASGISGGNFTFDPNYKPTAVFAYDAYGNLSQQGKYMDAPKSYVWDYQHMLPSAEVNNANSSDIAYTGFEPGATGGNWSGFNPSSITTGAIAGQNSYALAGGSLSVINLSAAKQYIVSYWIHSGSVSVSTNTGSATGVPGTSINGWTYYEHLLPASSTQVTVSSGSANIDELRLFPKDAQMSTYTYNPLVGITSQCTPDNKFAFYEYDGLTRLVNVKDQYGNIIKNYKYNYGLGAALNASPQTLFYSSSQQGTFTAAVTCATGSYPQTITYIVPFAKYVSSISQADANNKAIADLNQNGQAYANSLPCLYYNVAISVRFFKNDCSATQGSGSRVMYTVPAGKYSSTISQTDANNQASADAAANGQAYANANGTCSCGLEGQKIVNGVCETGTRYNSSSTVQPNGSWLCTYYYGFSDGSVSQFYSVTGTSPCPIQ</sequence>
<evidence type="ECO:0000259" key="1">
    <source>
        <dbReference type="Pfam" id="PF19404"/>
    </source>
</evidence>
<accession>A0A1J5TE76</accession>
<gene>
    <name evidence="2" type="ORF">GALL_63190</name>
</gene>
<comment type="caution">
    <text evidence="2">The sequence shown here is derived from an EMBL/GenBank/DDBJ whole genome shotgun (WGS) entry which is preliminary data.</text>
</comment>
<reference evidence="2" key="1">
    <citation type="submission" date="2016-10" db="EMBL/GenBank/DDBJ databases">
        <title>Sequence of Gallionella enrichment culture.</title>
        <authorList>
            <person name="Poehlein A."/>
            <person name="Muehling M."/>
            <person name="Daniel R."/>
        </authorList>
    </citation>
    <scope>NUCLEOTIDE SEQUENCE</scope>
</reference>
<dbReference type="Pfam" id="PF19404">
    <property type="entry name" value="DUF5977"/>
    <property type="match status" value="2"/>
</dbReference>
<dbReference type="EMBL" id="MLJW01000018">
    <property type="protein sequence ID" value="OIR12068.1"/>
    <property type="molecule type" value="Genomic_DNA"/>
</dbReference>
<dbReference type="InterPro" id="IPR046020">
    <property type="entry name" value="DUF5977"/>
</dbReference>
<protein>
    <recommendedName>
        <fullName evidence="1">DUF5977 domain-containing protein</fullName>
    </recommendedName>
</protein>
<feature type="domain" description="DUF5977" evidence="1">
    <location>
        <begin position="1172"/>
        <end position="1237"/>
    </location>
</feature>